<dbReference type="Gene3D" id="2.130.10.30">
    <property type="entry name" value="Regulator of chromosome condensation 1/beta-lactamase-inhibitor protein II"/>
    <property type="match status" value="2"/>
</dbReference>
<keyword evidence="3" id="KW-1185">Reference proteome</keyword>
<protein>
    <submittedName>
        <fullName evidence="2">Chromatin binding protein</fullName>
    </submittedName>
</protein>
<dbReference type="PANTHER" id="PTHR45982">
    <property type="entry name" value="REGULATOR OF CHROMOSOME CONDENSATION"/>
    <property type="match status" value="1"/>
</dbReference>
<accession>A0A1X0NV79</accession>
<dbReference type="OrthoDB" id="5981550at2759"/>
<dbReference type="EMBL" id="NBCO01000016">
    <property type="protein sequence ID" value="ORC88572.1"/>
    <property type="molecule type" value="Genomic_DNA"/>
</dbReference>
<dbReference type="PANTHER" id="PTHR45982:SF1">
    <property type="entry name" value="REGULATOR OF CHROMOSOME CONDENSATION"/>
    <property type="match status" value="1"/>
</dbReference>
<dbReference type="STRING" id="67003.A0A1X0NV79"/>
<evidence type="ECO:0000313" key="3">
    <source>
        <dbReference type="Proteomes" id="UP000192257"/>
    </source>
</evidence>
<gene>
    <name evidence="2" type="ORF">TM35_000162100</name>
</gene>
<dbReference type="AlphaFoldDB" id="A0A1X0NV79"/>
<dbReference type="GeneID" id="39985862"/>
<dbReference type="GO" id="GO:0005737">
    <property type="term" value="C:cytoplasm"/>
    <property type="evidence" value="ECO:0007669"/>
    <property type="project" value="TreeGrafter"/>
</dbReference>
<dbReference type="Proteomes" id="UP000192257">
    <property type="component" value="Unassembled WGS sequence"/>
</dbReference>
<sequence length="587" mass="65259">MEGSVANTQQGMQEFPTRKAIAVCGCGNDGRLGLGSCDSQNRITLIPFFLGGTNSTDTTNSNNNEKKNNHDGNMPGIIQTLRVGGYHNFVITTTGVYGWGLNENGQLGLGRGTAASVLQPTRINFFDEHPVIDISCGAYHTFAWTVDGLFACGKNDEGQLGLSTDSDYMEFTMVLNATQINKNKKEEEEEEEKKKTTINKTTGESLGECRLIKRAQLTHLSCGTHHTLLAFRDVEITAEEEETEIEKETEYEKERRRQHFPLLILATGKGDFGELGYDGDTWSILQAKAKRMQSALQVEIQQHHQQKGLENNTVSDYPELIEKKWKPLKQRRAAFSSTRFQPVRLPMIVEPSVIPSSVYPLEIISLHAMHLHSSVVFRDTSPGKDNTYLDINTGRMRTFHWGCYYCNQVEDEASSIPREEEEKSGVSLHAGNETIFRYPMNSTSSSKVEVMGSGILGLGEEDSFETTWVSLPLPHQVEDLPVRTIDGREHYLILLGNRMVLGFGDNMHGQLALDDSFDVVLSPTTVIQVGDKVKCPPLPYSSSTSTSHTNNTSTNTSSDTLWTVESICDMACGLRHSVFVVEVRPST</sequence>
<proteinExistence type="predicted"/>
<evidence type="ECO:0000256" key="1">
    <source>
        <dbReference type="PROSITE-ProRule" id="PRU00235"/>
    </source>
</evidence>
<dbReference type="GO" id="GO:0005085">
    <property type="term" value="F:guanyl-nucleotide exchange factor activity"/>
    <property type="evidence" value="ECO:0007669"/>
    <property type="project" value="TreeGrafter"/>
</dbReference>
<organism evidence="2 3">
    <name type="scientific">Trypanosoma theileri</name>
    <dbReference type="NCBI Taxonomy" id="67003"/>
    <lineage>
        <taxon>Eukaryota</taxon>
        <taxon>Discoba</taxon>
        <taxon>Euglenozoa</taxon>
        <taxon>Kinetoplastea</taxon>
        <taxon>Metakinetoplastina</taxon>
        <taxon>Trypanosomatida</taxon>
        <taxon>Trypanosomatidae</taxon>
        <taxon>Trypanosoma</taxon>
    </lineage>
</organism>
<dbReference type="InterPro" id="IPR000408">
    <property type="entry name" value="Reg_chr_condens"/>
</dbReference>
<dbReference type="PROSITE" id="PS50012">
    <property type="entry name" value="RCC1_3"/>
    <property type="match status" value="1"/>
</dbReference>
<dbReference type="Pfam" id="PF00415">
    <property type="entry name" value="RCC1"/>
    <property type="match status" value="1"/>
</dbReference>
<dbReference type="SUPFAM" id="SSF50985">
    <property type="entry name" value="RCC1/BLIP-II"/>
    <property type="match status" value="1"/>
</dbReference>
<dbReference type="RefSeq" id="XP_028882638.1">
    <property type="nucleotide sequence ID" value="XM_029026082.1"/>
</dbReference>
<dbReference type="PRINTS" id="PR00633">
    <property type="entry name" value="RCCNDNSATION"/>
</dbReference>
<evidence type="ECO:0000313" key="2">
    <source>
        <dbReference type="EMBL" id="ORC88572.1"/>
    </source>
</evidence>
<reference evidence="2 3" key="1">
    <citation type="submission" date="2017-03" db="EMBL/GenBank/DDBJ databases">
        <title>An alternative strategy for trypanosome survival in the mammalian bloodstream revealed through genome and transcriptome analysis of the ubiquitous bovine parasite Trypanosoma (Megatrypanum) theileri.</title>
        <authorList>
            <person name="Kelly S."/>
            <person name="Ivens A."/>
            <person name="Mott A."/>
            <person name="O'Neill E."/>
            <person name="Emms D."/>
            <person name="Macleod O."/>
            <person name="Voorheis P."/>
            <person name="Matthews J."/>
            <person name="Matthews K."/>
            <person name="Carrington M."/>
        </authorList>
    </citation>
    <scope>NUCLEOTIDE SEQUENCE [LARGE SCALE GENOMIC DNA]</scope>
    <source>
        <strain evidence="2">Edinburgh</strain>
    </source>
</reference>
<dbReference type="VEuPathDB" id="TriTrypDB:TM35_000162100"/>
<feature type="repeat" description="RCC1" evidence="1">
    <location>
        <begin position="94"/>
        <end position="147"/>
    </location>
</feature>
<dbReference type="InterPro" id="IPR009091">
    <property type="entry name" value="RCC1/BLIP-II"/>
</dbReference>
<name>A0A1X0NV79_9TRYP</name>
<dbReference type="InterPro" id="IPR051553">
    <property type="entry name" value="Ran_GTPase-activating"/>
</dbReference>
<comment type="caution">
    <text evidence="2">The sequence shown here is derived from an EMBL/GenBank/DDBJ whole genome shotgun (WGS) entry which is preliminary data.</text>
</comment>